<dbReference type="OrthoDB" id="122449at2"/>
<protein>
    <recommendedName>
        <fullName evidence="4">Zinc-finger domain-containing protein</fullName>
    </recommendedName>
</protein>
<reference evidence="3" key="1">
    <citation type="submission" date="2011-01" db="EMBL/GenBank/DDBJ databases">
        <title>Complete sequence of chromosome of Acidobacterium sp. MP5ACTX9.</title>
        <authorList>
            <consortium name="US DOE Joint Genome Institute"/>
            <person name="Lucas S."/>
            <person name="Copeland A."/>
            <person name="Lapidus A."/>
            <person name="Cheng J.-F."/>
            <person name="Goodwin L."/>
            <person name="Pitluck S."/>
            <person name="Teshima H."/>
            <person name="Detter J.C."/>
            <person name="Han C."/>
            <person name="Tapia R."/>
            <person name="Land M."/>
            <person name="Hauser L."/>
            <person name="Kyrpides N."/>
            <person name="Ivanova N."/>
            <person name="Ovchinnikova G."/>
            <person name="Pagani I."/>
            <person name="Rawat S.R."/>
            <person name="Mannisto M."/>
            <person name="Haggblom M.M."/>
            <person name="Woyke T."/>
        </authorList>
    </citation>
    <scope>NUCLEOTIDE SEQUENCE [LARGE SCALE GENOMIC DNA]</scope>
    <source>
        <strain evidence="3">MP5ACTX9</strain>
    </source>
</reference>
<feature type="region of interest" description="Disordered" evidence="1">
    <location>
        <begin position="150"/>
        <end position="173"/>
    </location>
</feature>
<evidence type="ECO:0000256" key="1">
    <source>
        <dbReference type="SAM" id="MobiDB-lite"/>
    </source>
</evidence>
<dbReference type="eggNOG" id="COG5660">
    <property type="taxonomic scope" value="Bacteria"/>
</dbReference>
<dbReference type="Proteomes" id="UP000000343">
    <property type="component" value="Chromosome"/>
</dbReference>
<dbReference type="HOGENOM" id="CLU_132024_0_0_0"/>
<evidence type="ECO:0000313" key="2">
    <source>
        <dbReference type="EMBL" id="ADW69609.1"/>
    </source>
</evidence>
<dbReference type="AlphaFoldDB" id="E8WWE5"/>
<evidence type="ECO:0000313" key="3">
    <source>
        <dbReference type="Proteomes" id="UP000000343"/>
    </source>
</evidence>
<dbReference type="EMBL" id="CP002480">
    <property type="protein sequence ID" value="ADW69609.1"/>
    <property type="molecule type" value="Genomic_DNA"/>
</dbReference>
<feature type="compositionally biased region" description="Polar residues" evidence="1">
    <location>
        <begin position="162"/>
        <end position="173"/>
    </location>
</feature>
<keyword evidence="3" id="KW-1185">Reference proteome</keyword>
<evidence type="ECO:0008006" key="4">
    <source>
        <dbReference type="Google" id="ProtNLM"/>
    </source>
</evidence>
<dbReference type="KEGG" id="acm:AciX9_2584"/>
<dbReference type="PaxDb" id="1198114-AciX9_2584"/>
<gene>
    <name evidence="2" type="ordered locus">AciX9_2584</name>
</gene>
<sequence length="173" mass="19140">MNCTDFQNELPDLILTPGAKPSLAAVAHLKECPPCTEEYLSFQQTFAVLDTWTAPEPSPYFDQKMQVRLREEQAAPKMGWFESVMTRLQLNTGRQFRPAMIGALSLALIVGGGSFAGLNYNASHQQPAQASATINDLQILDRNEQAFEQLDQLQQDEDNQPTDDSGTPVQPAN</sequence>
<organism evidence="3">
    <name type="scientific">Granulicella tundricola (strain ATCC BAA-1859 / DSM 23138 / MP5ACTX9)</name>
    <dbReference type="NCBI Taxonomy" id="1198114"/>
    <lineage>
        <taxon>Bacteria</taxon>
        <taxon>Pseudomonadati</taxon>
        <taxon>Acidobacteriota</taxon>
        <taxon>Terriglobia</taxon>
        <taxon>Terriglobales</taxon>
        <taxon>Acidobacteriaceae</taxon>
        <taxon>Granulicella</taxon>
    </lineage>
</organism>
<name>E8WWE5_GRATM</name>
<proteinExistence type="predicted"/>
<dbReference type="STRING" id="1198114.AciX9_2584"/>
<dbReference type="RefSeq" id="WP_013580924.1">
    <property type="nucleotide sequence ID" value="NC_015064.1"/>
</dbReference>
<accession>E8WWE5</accession>